<dbReference type="SUPFAM" id="SSF56112">
    <property type="entry name" value="Protein kinase-like (PK-like)"/>
    <property type="match status" value="1"/>
</dbReference>
<evidence type="ECO:0000313" key="1">
    <source>
        <dbReference type="EMBL" id="QPB42541.1"/>
    </source>
</evidence>
<evidence type="ECO:0000313" key="2">
    <source>
        <dbReference type="Proteomes" id="UP000663069"/>
    </source>
</evidence>
<reference evidence="1 2" key="1">
    <citation type="submission" date="2020-10" db="EMBL/GenBank/DDBJ databases">
        <title>Genome Sequencing of Rodentibacter spp. strain DSM111151.</title>
        <authorList>
            <person name="Benga L."/>
            <person name="Lautwein T."/>
        </authorList>
    </citation>
    <scope>NUCLEOTIDE SEQUENCE [LARGE SCALE GENOMIC DNA]</scope>
    <source>
        <strain evidence="1 2">DSM 111151</strain>
    </source>
</reference>
<organism evidence="1 2">
    <name type="scientific">Rodentibacter haemolyticus</name>
    <dbReference type="NCBI Taxonomy" id="2778911"/>
    <lineage>
        <taxon>Bacteria</taxon>
        <taxon>Pseudomonadati</taxon>
        <taxon>Pseudomonadota</taxon>
        <taxon>Gammaproteobacteria</taxon>
        <taxon>Pasteurellales</taxon>
        <taxon>Pasteurellaceae</taxon>
        <taxon>Rodentibacter</taxon>
    </lineage>
</organism>
<proteinExistence type="predicted"/>
<dbReference type="RefSeq" id="WP_194812121.1">
    <property type="nucleotide sequence ID" value="NZ_CP063056.1"/>
</dbReference>
<protein>
    <recommendedName>
        <fullName evidence="3">Serine/threonine protein kinase</fullName>
    </recommendedName>
</protein>
<gene>
    <name evidence="1" type="ORF">IHV77_11755</name>
</gene>
<dbReference type="Proteomes" id="UP000663069">
    <property type="component" value="Chromosome"/>
</dbReference>
<dbReference type="EMBL" id="CP063056">
    <property type="protein sequence ID" value="QPB42541.1"/>
    <property type="molecule type" value="Genomic_DNA"/>
</dbReference>
<dbReference type="InterPro" id="IPR011009">
    <property type="entry name" value="Kinase-like_dom_sf"/>
</dbReference>
<accession>A0ABX6UZM7</accession>
<evidence type="ECO:0008006" key="3">
    <source>
        <dbReference type="Google" id="ProtNLM"/>
    </source>
</evidence>
<name>A0ABX6UZM7_9PAST</name>
<sequence>MATDSSIKPEFFAYVDRILEQQKGKRVYKFSYGGKDYWLKQPEKLSGIWLLLKPKPKKSFANELQVLLDLTKQNAPIPNVIYYGDNFFVMEDAGSSISQWVDDKTCDEDKKLTILTDASLALIELHRKGLEHGRPAVRDIIWNEGKITFLDFESRSKNQNKDWLITRDMLFFFNSLCREDSVSDMLIKETANYYQANCNPKHWKVMMNYLNRFRWLYYVLLPFKPVAKKDLIGIYRLFELLHNKEKE</sequence>
<keyword evidence="2" id="KW-1185">Reference proteome</keyword>